<evidence type="ECO:0000313" key="7">
    <source>
        <dbReference type="Proteomes" id="UP001187221"/>
    </source>
</evidence>
<dbReference type="PANTHER" id="PTHR33798:SF5">
    <property type="entry name" value="FLAVIN REDUCTASE LIKE DOMAIN-CONTAINING PROTEIN"/>
    <property type="match status" value="1"/>
</dbReference>
<keyword evidence="3" id="KW-0288">FMN</keyword>
<evidence type="ECO:0000256" key="1">
    <source>
        <dbReference type="ARBA" id="ARBA00001917"/>
    </source>
</evidence>
<dbReference type="InterPro" id="IPR002563">
    <property type="entry name" value="Flavin_Rdtase-like_dom"/>
</dbReference>
<gene>
    <name evidence="6" type="ORF">NUTIK01_01390</name>
</gene>
<evidence type="ECO:0000256" key="4">
    <source>
        <dbReference type="ARBA" id="ARBA00038054"/>
    </source>
</evidence>
<dbReference type="SMART" id="SM00903">
    <property type="entry name" value="Flavin_Reduct"/>
    <property type="match status" value="1"/>
</dbReference>
<sequence length="212" mass="22981">MEFDFSVLSGADRYKLMSASITPRPIAWITSLSRQGACNTAPFSFFNMVSADPPLLAMGLMRRPDGAHKDTAANILETGEFVVHLVSQADAPLMNFTAIDAPPGFDEAAHAGLDLVPSSLVAPPRIASAPVAMECRLFQATEAGKTTVVLGQVLRFHIADRFVDPARLHVDTMAMDLVARMHGRGWYARNDASLQFERPDFAAWQAGHPSGE</sequence>
<accession>A0ABQ6P3B7</accession>
<name>A0ABQ6P3B7_9SPHN</name>
<evidence type="ECO:0000313" key="6">
    <source>
        <dbReference type="EMBL" id="GMM59362.1"/>
    </source>
</evidence>
<keyword evidence="2" id="KW-0285">Flavoprotein</keyword>
<dbReference type="EMBL" id="BTFW01000001">
    <property type="protein sequence ID" value="GMM59362.1"/>
    <property type="molecule type" value="Genomic_DNA"/>
</dbReference>
<feature type="domain" description="Flavin reductase like" evidence="5">
    <location>
        <begin position="19"/>
        <end position="164"/>
    </location>
</feature>
<comment type="caution">
    <text evidence="6">The sequence shown here is derived from an EMBL/GenBank/DDBJ whole genome shotgun (WGS) entry which is preliminary data.</text>
</comment>
<dbReference type="RefSeq" id="WP_317973220.1">
    <property type="nucleotide sequence ID" value="NZ_BTFW01000001.1"/>
</dbReference>
<organism evidence="6 7">
    <name type="scientific">Novosphingobium pituita</name>
    <dbReference type="NCBI Taxonomy" id="3056842"/>
    <lineage>
        <taxon>Bacteria</taxon>
        <taxon>Pseudomonadati</taxon>
        <taxon>Pseudomonadota</taxon>
        <taxon>Alphaproteobacteria</taxon>
        <taxon>Sphingomonadales</taxon>
        <taxon>Sphingomonadaceae</taxon>
        <taxon>Novosphingobium</taxon>
    </lineage>
</organism>
<evidence type="ECO:0000256" key="2">
    <source>
        <dbReference type="ARBA" id="ARBA00022630"/>
    </source>
</evidence>
<dbReference type="SUPFAM" id="SSF50475">
    <property type="entry name" value="FMN-binding split barrel"/>
    <property type="match status" value="1"/>
</dbReference>
<dbReference type="PANTHER" id="PTHR33798">
    <property type="entry name" value="FLAVOPROTEIN OXYGENASE"/>
    <property type="match status" value="1"/>
</dbReference>
<dbReference type="Proteomes" id="UP001187221">
    <property type="component" value="Unassembled WGS sequence"/>
</dbReference>
<evidence type="ECO:0000256" key="3">
    <source>
        <dbReference type="ARBA" id="ARBA00022643"/>
    </source>
</evidence>
<proteinExistence type="inferred from homology"/>
<dbReference type="Gene3D" id="2.30.110.10">
    <property type="entry name" value="Electron Transport, Fmn-binding Protein, Chain A"/>
    <property type="match status" value="1"/>
</dbReference>
<evidence type="ECO:0000259" key="5">
    <source>
        <dbReference type="SMART" id="SM00903"/>
    </source>
</evidence>
<reference evidence="6 7" key="1">
    <citation type="submission" date="2023-06" db="EMBL/GenBank/DDBJ databases">
        <title>Draft genome sequence of Novosphingobium sp. strain IK01.</title>
        <authorList>
            <person name="Hatamoto M."/>
            <person name="Ikarashi T."/>
            <person name="Yamaguchi T."/>
        </authorList>
    </citation>
    <scope>NUCLEOTIDE SEQUENCE [LARGE SCALE GENOMIC DNA]</scope>
    <source>
        <strain evidence="6 7">IK01</strain>
    </source>
</reference>
<protein>
    <submittedName>
        <fullName evidence="6">Flavin reductase family protein</fullName>
    </submittedName>
</protein>
<comment type="similarity">
    <text evidence="4">Belongs to the flavoredoxin family.</text>
</comment>
<dbReference type="Pfam" id="PF01613">
    <property type="entry name" value="Flavin_Reduct"/>
    <property type="match status" value="1"/>
</dbReference>
<keyword evidence="7" id="KW-1185">Reference proteome</keyword>
<comment type="cofactor">
    <cofactor evidence="1">
        <name>FMN</name>
        <dbReference type="ChEBI" id="CHEBI:58210"/>
    </cofactor>
</comment>
<dbReference type="InterPro" id="IPR012349">
    <property type="entry name" value="Split_barrel_FMN-bd"/>
</dbReference>